<gene>
    <name evidence="9" type="ORF">TanjilG_09056</name>
</gene>
<dbReference type="InterPro" id="IPR007273">
    <property type="entry name" value="SCAMP"/>
</dbReference>
<dbReference type="Pfam" id="PF04144">
    <property type="entry name" value="SCAMP"/>
    <property type="match status" value="1"/>
</dbReference>
<evidence type="ECO:0000313" key="9">
    <source>
        <dbReference type="EMBL" id="OIV91644.1"/>
    </source>
</evidence>
<evidence type="ECO:0000256" key="4">
    <source>
        <dbReference type="ARBA" id="ARBA00022989"/>
    </source>
</evidence>
<comment type="similarity">
    <text evidence="2 7">Belongs to the SCAMP family.</text>
</comment>
<evidence type="ECO:0000256" key="3">
    <source>
        <dbReference type="ARBA" id="ARBA00022692"/>
    </source>
</evidence>
<organism evidence="9 10">
    <name type="scientific">Lupinus angustifolius</name>
    <name type="common">Narrow-leaved blue lupine</name>
    <dbReference type="NCBI Taxonomy" id="3871"/>
    <lineage>
        <taxon>Eukaryota</taxon>
        <taxon>Viridiplantae</taxon>
        <taxon>Streptophyta</taxon>
        <taxon>Embryophyta</taxon>
        <taxon>Tracheophyta</taxon>
        <taxon>Spermatophyta</taxon>
        <taxon>Magnoliopsida</taxon>
        <taxon>eudicotyledons</taxon>
        <taxon>Gunneridae</taxon>
        <taxon>Pentapetalae</taxon>
        <taxon>rosids</taxon>
        <taxon>fabids</taxon>
        <taxon>Fabales</taxon>
        <taxon>Fabaceae</taxon>
        <taxon>Papilionoideae</taxon>
        <taxon>50 kb inversion clade</taxon>
        <taxon>genistoids sensu lato</taxon>
        <taxon>core genistoids</taxon>
        <taxon>Genisteae</taxon>
        <taxon>Lupinus</taxon>
    </lineage>
</organism>
<keyword evidence="4 7" id="KW-1133">Transmembrane helix</keyword>
<dbReference type="PANTHER" id="PTHR10687">
    <property type="entry name" value="SECRETORY CARRIER-ASSOCIATED MEMBRANE PROTEIN SCAMP"/>
    <property type="match status" value="1"/>
</dbReference>
<evidence type="ECO:0000256" key="6">
    <source>
        <dbReference type="ARBA" id="ARBA00023329"/>
    </source>
</evidence>
<dbReference type="GO" id="GO:0005886">
    <property type="term" value="C:plasma membrane"/>
    <property type="evidence" value="ECO:0007669"/>
    <property type="project" value="UniProtKB-SubCell"/>
</dbReference>
<dbReference type="GO" id="GO:0055038">
    <property type="term" value="C:recycling endosome membrane"/>
    <property type="evidence" value="ECO:0007669"/>
    <property type="project" value="TreeGrafter"/>
</dbReference>
<accession>A0A4P1QPG7</accession>
<name>A0A4P1QPG7_LUPAN</name>
<keyword evidence="8" id="KW-0175">Coiled coil</keyword>
<dbReference type="GO" id="GO:0015031">
    <property type="term" value="P:protein transport"/>
    <property type="evidence" value="ECO:0007669"/>
    <property type="project" value="InterPro"/>
</dbReference>
<evidence type="ECO:0000256" key="5">
    <source>
        <dbReference type="ARBA" id="ARBA00023136"/>
    </source>
</evidence>
<keyword evidence="3 7" id="KW-0812">Transmembrane</keyword>
<keyword evidence="7" id="KW-0813">Transport</keyword>
<comment type="function">
    <text evidence="1 7">Probably involved in membrane trafficking.</text>
</comment>
<protein>
    <recommendedName>
        <fullName evidence="7">Secretory carrier-associated membrane protein</fullName>
        <shortName evidence="7">Secretory carrier membrane protein</shortName>
    </recommendedName>
</protein>
<dbReference type="PANTHER" id="PTHR10687:SF75">
    <property type="entry name" value="SECRETORY CARRIER-ASSOCIATED MEMBRANE PROTEIN 5"/>
    <property type="match status" value="1"/>
</dbReference>
<evidence type="ECO:0000313" key="10">
    <source>
        <dbReference type="Proteomes" id="UP000188354"/>
    </source>
</evidence>
<dbReference type="AlphaFoldDB" id="A0A4P1QPG7"/>
<keyword evidence="7" id="KW-1003">Cell membrane</keyword>
<dbReference type="GO" id="GO:0030658">
    <property type="term" value="C:transport vesicle membrane"/>
    <property type="evidence" value="ECO:0007669"/>
    <property type="project" value="UniProtKB-SubCell"/>
</dbReference>
<feature type="transmembrane region" description="Helical" evidence="7">
    <location>
        <begin position="235"/>
        <end position="259"/>
    </location>
</feature>
<dbReference type="OrthoDB" id="242866at2759"/>
<evidence type="ECO:0000256" key="1">
    <source>
        <dbReference type="ARBA" id="ARBA00004003"/>
    </source>
</evidence>
<comment type="subcellular location">
    <subcellularLocation>
        <location evidence="7">Cell membrane</location>
        <topology evidence="7">Multi-pass membrane protein</topology>
    </subcellularLocation>
    <subcellularLocation>
        <location evidence="7">Cytoplasmic vesicle</location>
        <location evidence="7">Secretory vesicle membrane</location>
        <topology evidence="7">Multi-pass membrane protein</topology>
    </subcellularLocation>
</comment>
<sequence length="288" mass="32410">MAAHYDTNPFAEEEVNPFSNPGIVAHATNSRLAPLNPEPAGYNYGYGVTIGIPLDPSMDLKKKEKELQAKESELRRREQDVKLKEEAAARAGISLDEKNWPPFFPIIHHDIANEIPIHLQRLQYVAFTSLLGLVLCLTWNILAVTAAWIKGEGVKIWFLSIIYFIAGVPGAYVLWYRPLYRAFRTGSAFNYGWFFMFYMLHIGFCILAAVAPPIVFEGKSLTGILSSIDELNDHAVIGILYFIGFALFCLEILISIWVIQQVYMYFRGSGKAAQMRHEAARGAVRAAF</sequence>
<proteinExistence type="inferred from homology"/>
<dbReference type="Proteomes" id="UP000188354">
    <property type="component" value="Chromosome LG19"/>
</dbReference>
<reference evidence="9 10" key="1">
    <citation type="journal article" date="2017" name="Plant Biotechnol. J.">
        <title>A comprehensive draft genome sequence for lupin (Lupinus angustifolius), an emerging health food: insights into plant-microbe interactions and legume evolution.</title>
        <authorList>
            <person name="Hane J.K."/>
            <person name="Ming Y."/>
            <person name="Kamphuis L.G."/>
            <person name="Nelson M.N."/>
            <person name="Garg G."/>
            <person name="Atkins C.A."/>
            <person name="Bayer P.E."/>
            <person name="Bravo A."/>
            <person name="Bringans S."/>
            <person name="Cannon S."/>
            <person name="Edwards D."/>
            <person name="Foley R."/>
            <person name="Gao L.L."/>
            <person name="Harrison M.J."/>
            <person name="Huang W."/>
            <person name="Hurgobin B."/>
            <person name="Li S."/>
            <person name="Liu C.W."/>
            <person name="McGrath A."/>
            <person name="Morahan G."/>
            <person name="Murray J."/>
            <person name="Weller J."/>
            <person name="Jian J."/>
            <person name="Singh K.B."/>
        </authorList>
    </citation>
    <scope>NUCLEOTIDE SEQUENCE [LARGE SCALE GENOMIC DNA]</scope>
    <source>
        <strain evidence="10">cv. Tanjil</strain>
        <tissue evidence="9">Whole plant</tissue>
    </source>
</reference>
<feature type="transmembrane region" description="Helical" evidence="7">
    <location>
        <begin position="155"/>
        <end position="176"/>
    </location>
</feature>
<feature type="coiled-coil region" evidence="8">
    <location>
        <begin position="57"/>
        <end position="87"/>
    </location>
</feature>
<keyword evidence="5 7" id="KW-0472">Membrane</keyword>
<dbReference type="GO" id="GO:0032588">
    <property type="term" value="C:trans-Golgi network membrane"/>
    <property type="evidence" value="ECO:0007669"/>
    <property type="project" value="TreeGrafter"/>
</dbReference>
<keyword evidence="6 7" id="KW-0968">Cytoplasmic vesicle</keyword>
<dbReference type="EMBL" id="CM007379">
    <property type="protein sequence ID" value="OIV91644.1"/>
    <property type="molecule type" value="Genomic_DNA"/>
</dbReference>
<feature type="transmembrane region" description="Helical" evidence="7">
    <location>
        <begin position="124"/>
        <end position="149"/>
    </location>
</feature>
<evidence type="ECO:0000256" key="8">
    <source>
        <dbReference type="SAM" id="Coils"/>
    </source>
</evidence>
<evidence type="ECO:0000256" key="2">
    <source>
        <dbReference type="ARBA" id="ARBA00010482"/>
    </source>
</evidence>
<dbReference type="Gramene" id="OIV91644">
    <property type="protein sequence ID" value="OIV91644"/>
    <property type="gene ID" value="TanjilG_09056"/>
</dbReference>
<dbReference type="KEGG" id="lang:109333794"/>
<feature type="transmembrane region" description="Helical" evidence="7">
    <location>
        <begin position="188"/>
        <end position="215"/>
    </location>
</feature>
<keyword evidence="10" id="KW-1185">Reference proteome</keyword>
<evidence type="ECO:0000256" key="7">
    <source>
        <dbReference type="RuleBase" id="RU363122"/>
    </source>
</evidence>